<organism evidence="1 2">
    <name type="scientific">Onishia taeanensis</name>
    <dbReference type="NCBI Taxonomy" id="284577"/>
    <lineage>
        <taxon>Bacteria</taxon>
        <taxon>Pseudomonadati</taxon>
        <taxon>Pseudomonadota</taxon>
        <taxon>Gammaproteobacteria</taxon>
        <taxon>Oceanospirillales</taxon>
        <taxon>Halomonadaceae</taxon>
        <taxon>Onishia</taxon>
    </lineage>
</organism>
<dbReference type="PANTHER" id="PTHR36529:SF1">
    <property type="entry name" value="GLYCOSYLTRANSFERASE"/>
    <property type="match status" value="1"/>
</dbReference>
<protein>
    <recommendedName>
        <fullName evidence="3">Glycosyltransferase</fullName>
    </recommendedName>
</protein>
<keyword evidence="2" id="KW-1185">Reference proteome</keyword>
<proteinExistence type="predicted"/>
<dbReference type="Pfam" id="PF09837">
    <property type="entry name" value="DUF2064"/>
    <property type="match status" value="1"/>
</dbReference>
<name>A0A1G7MWB4_9GAMM</name>
<dbReference type="AlphaFoldDB" id="A0A1G7MWB4"/>
<reference evidence="1 2" key="1">
    <citation type="submission" date="2016-10" db="EMBL/GenBank/DDBJ databases">
        <authorList>
            <person name="de Groot N.N."/>
        </authorList>
    </citation>
    <scope>NUCLEOTIDE SEQUENCE [LARGE SCALE GENOMIC DNA]</scope>
    <source>
        <strain evidence="1 2">BH539</strain>
    </source>
</reference>
<accession>A0A1G7MWB4</accession>
<dbReference type="Proteomes" id="UP000198641">
    <property type="component" value="Unassembled WGS sequence"/>
</dbReference>
<dbReference type="OrthoDB" id="9798250at2"/>
<dbReference type="STRING" id="284577.SAMN05216571_10191"/>
<evidence type="ECO:0000313" key="2">
    <source>
        <dbReference type="Proteomes" id="UP000198641"/>
    </source>
</evidence>
<dbReference type="PANTHER" id="PTHR36529">
    <property type="entry name" value="SLL1095 PROTEIN"/>
    <property type="match status" value="1"/>
</dbReference>
<dbReference type="NCBIfam" id="TIGR04282">
    <property type="entry name" value="glyco_like_cofC"/>
    <property type="match status" value="1"/>
</dbReference>
<dbReference type="InterPro" id="IPR018641">
    <property type="entry name" value="Trfase_1_rSAM/seldom-assoc"/>
</dbReference>
<dbReference type="SUPFAM" id="SSF53448">
    <property type="entry name" value="Nucleotide-diphospho-sugar transferases"/>
    <property type="match status" value="1"/>
</dbReference>
<dbReference type="EMBL" id="FNCI01000001">
    <property type="protein sequence ID" value="SDF65961.1"/>
    <property type="molecule type" value="Genomic_DNA"/>
</dbReference>
<evidence type="ECO:0008006" key="3">
    <source>
        <dbReference type="Google" id="ProtNLM"/>
    </source>
</evidence>
<dbReference type="Gene3D" id="3.90.550.10">
    <property type="entry name" value="Spore Coat Polysaccharide Biosynthesis Protein SpsA, Chain A"/>
    <property type="match status" value="1"/>
</dbReference>
<evidence type="ECO:0000313" key="1">
    <source>
        <dbReference type="EMBL" id="SDF65961.1"/>
    </source>
</evidence>
<gene>
    <name evidence="1" type="ORF">SAMN05216571_10191</name>
</gene>
<sequence length="208" mass="22454">MHADRHDDGFPLAILAKAPVPGRVKTRLTPTFAPEAAARLHEALLRQTLAVALAATPAHRIVLWTGLEHDHPLFVEFAERHGIGLRPQPEGDLGLRMFTALEAMGAPGLLVGSDCPVLTAQLLANCHAALAHHDGVLLPAEDGGYALVGLRKPRQAFFTDIDWGSDQVLAQTLARADSLGWRIAQPAKVWDVDRPADVARWQGQDTSS</sequence>
<dbReference type="InterPro" id="IPR029044">
    <property type="entry name" value="Nucleotide-diphossugar_trans"/>
</dbReference>
<dbReference type="RefSeq" id="WP_092522001.1">
    <property type="nucleotide sequence ID" value="NZ_FNCI01000001.1"/>
</dbReference>